<keyword evidence="2" id="KW-1185">Reference proteome</keyword>
<organism evidence="1 2">
    <name type="scientific">Adhaeribacter radiodurans</name>
    <dbReference type="NCBI Taxonomy" id="2745197"/>
    <lineage>
        <taxon>Bacteria</taxon>
        <taxon>Pseudomonadati</taxon>
        <taxon>Bacteroidota</taxon>
        <taxon>Cytophagia</taxon>
        <taxon>Cytophagales</taxon>
        <taxon>Hymenobacteraceae</taxon>
        <taxon>Adhaeribacter</taxon>
    </lineage>
</organism>
<dbReference type="RefSeq" id="WP_182412106.1">
    <property type="nucleotide sequence ID" value="NZ_CP055153.1"/>
</dbReference>
<dbReference type="Proteomes" id="UP000514509">
    <property type="component" value="Chromosome"/>
</dbReference>
<accession>A0A7L7L9X3</accession>
<name>A0A7L7L9X3_9BACT</name>
<dbReference type="KEGG" id="add:HUW48_17130"/>
<evidence type="ECO:0000313" key="1">
    <source>
        <dbReference type="EMBL" id="QMU29646.1"/>
    </source>
</evidence>
<gene>
    <name evidence="1" type="ORF">HUW48_17130</name>
</gene>
<proteinExistence type="predicted"/>
<evidence type="ECO:0000313" key="2">
    <source>
        <dbReference type="Proteomes" id="UP000514509"/>
    </source>
</evidence>
<dbReference type="EMBL" id="CP055153">
    <property type="protein sequence ID" value="QMU29646.1"/>
    <property type="molecule type" value="Genomic_DNA"/>
</dbReference>
<dbReference type="AlphaFoldDB" id="A0A7L7L9X3"/>
<sequence>MTKHFPLQFTLENGSHVSVNKTGSNAYDFTIKPEEGSARQFTYVEDGKTRTEAEESLNFEEVDALRRFWLETQDIV</sequence>
<reference evidence="1 2" key="1">
    <citation type="submission" date="2020-08" db="EMBL/GenBank/DDBJ databases">
        <title>Adhaeribacter dokdonensis sp. nov., isolated from the rhizosphere of Elymus tsukushiensis, a plant native to the Dokdo Islands, Republic of Korea.</title>
        <authorList>
            <person name="Ghim S.Y."/>
        </authorList>
    </citation>
    <scope>NUCLEOTIDE SEQUENCE [LARGE SCALE GENOMIC DNA]</scope>
    <source>
        <strain evidence="1 2">KUDC8001</strain>
    </source>
</reference>
<protein>
    <submittedName>
        <fullName evidence="1">Uncharacterized protein</fullName>
    </submittedName>
</protein>